<feature type="binding site" evidence="7">
    <location>
        <position position="164"/>
    </location>
    <ligand>
        <name>Zn(2+)</name>
        <dbReference type="ChEBI" id="CHEBI:29105"/>
        <label>1</label>
    </ligand>
</feature>
<dbReference type="KEGG" id="tfr:BR63_18525"/>
<reference evidence="9 10" key="1">
    <citation type="journal article" date="2019" name="Front. Microbiol.">
        <title>Thermoanaerosceptrum fracticalcis gen. nov. sp. nov., a Novel Fumarate-Fermenting Microorganism From a Deep Fractured Carbonate Aquifer of the US Great Basin.</title>
        <authorList>
            <person name="Hamilton-Brehm S.D."/>
            <person name="Stewart L.E."/>
            <person name="Zavarin M."/>
            <person name="Caldwell M."/>
            <person name="Lawson P.A."/>
            <person name="Onstott T.C."/>
            <person name="Grzymski J."/>
            <person name="Neveux I."/>
            <person name="Lollar B.S."/>
            <person name="Russell C.E."/>
            <person name="Moser D.P."/>
        </authorList>
    </citation>
    <scope>NUCLEOTIDE SEQUENCE [LARGE SCALE GENOMIC DNA]</scope>
    <source>
        <strain evidence="9 10">DRI-13</strain>
    </source>
</reference>
<dbReference type="PANTHER" id="PTHR42994:SF2">
    <property type="entry name" value="PEPTIDASE"/>
    <property type="match status" value="1"/>
</dbReference>
<evidence type="ECO:0000256" key="4">
    <source>
        <dbReference type="ARBA" id="ARBA00022833"/>
    </source>
</evidence>
<evidence type="ECO:0000313" key="9">
    <source>
        <dbReference type="EMBL" id="QNB48085.1"/>
    </source>
</evidence>
<dbReference type="InterPro" id="IPR008007">
    <property type="entry name" value="Peptidase_M42"/>
</dbReference>
<feature type="active site" description="Proton acceptor" evidence="6">
    <location>
        <position position="140"/>
    </location>
</feature>
<evidence type="ECO:0000256" key="7">
    <source>
        <dbReference type="PIRSR" id="PIRSR001123-2"/>
    </source>
</evidence>
<evidence type="ECO:0000256" key="3">
    <source>
        <dbReference type="ARBA" id="ARBA00022801"/>
    </source>
</evidence>
<dbReference type="PANTHER" id="PTHR42994">
    <property type="entry name" value="PEPTIDASE T"/>
    <property type="match status" value="1"/>
</dbReference>
<dbReference type="Gene3D" id="3.40.630.10">
    <property type="entry name" value="Zn peptidases"/>
    <property type="match status" value="1"/>
</dbReference>
<protein>
    <submittedName>
        <fullName evidence="9">M20/M25/M40 family metallo-hydrolase</fullName>
    </submittedName>
</protein>
<dbReference type="PIRSF" id="PIRSF001123">
    <property type="entry name" value="PepA_GA"/>
    <property type="match status" value="1"/>
</dbReference>
<feature type="binding site" evidence="7">
    <location>
        <position position="107"/>
    </location>
    <ligand>
        <name>Zn(2+)</name>
        <dbReference type="ChEBI" id="CHEBI:29105"/>
        <label>1</label>
    </ligand>
</feature>
<dbReference type="NCBIfam" id="TIGR01883">
    <property type="entry name" value="PepT-like"/>
    <property type="match status" value="1"/>
</dbReference>
<dbReference type="Proteomes" id="UP000515847">
    <property type="component" value="Chromosome"/>
</dbReference>
<dbReference type="GO" id="GO:0004177">
    <property type="term" value="F:aminopeptidase activity"/>
    <property type="evidence" value="ECO:0007669"/>
    <property type="project" value="UniProtKB-UniRule"/>
</dbReference>
<feature type="binding site" evidence="7">
    <location>
        <position position="107"/>
    </location>
    <ligand>
        <name>Zn(2+)</name>
        <dbReference type="ChEBI" id="CHEBI:29105"/>
        <label>2</label>
    </ligand>
</feature>
<keyword evidence="2 7" id="KW-0479">Metal-binding</keyword>
<dbReference type="SUPFAM" id="SSF55031">
    <property type="entry name" value="Bacterial exopeptidase dimerisation domain"/>
    <property type="match status" value="1"/>
</dbReference>
<proteinExistence type="inferred from homology"/>
<comment type="similarity">
    <text evidence="5">Belongs to the peptidase M42 family.</text>
</comment>
<dbReference type="Pfam" id="PF07687">
    <property type="entry name" value="M20_dimer"/>
    <property type="match status" value="1"/>
</dbReference>
<evidence type="ECO:0000256" key="1">
    <source>
        <dbReference type="ARBA" id="ARBA00001947"/>
    </source>
</evidence>
<organism evidence="9 10">
    <name type="scientific">Thermanaerosceptrum fracticalcis</name>
    <dbReference type="NCBI Taxonomy" id="1712410"/>
    <lineage>
        <taxon>Bacteria</taxon>
        <taxon>Bacillati</taxon>
        <taxon>Bacillota</taxon>
        <taxon>Clostridia</taxon>
        <taxon>Eubacteriales</taxon>
        <taxon>Peptococcaceae</taxon>
        <taxon>Thermanaerosceptrum</taxon>
    </lineage>
</organism>
<evidence type="ECO:0000256" key="6">
    <source>
        <dbReference type="PIRSR" id="PIRSR001123-1"/>
    </source>
</evidence>
<keyword evidence="10" id="KW-1185">Reference proteome</keyword>
<sequence>MINQERIVKEFMEMVQVASPTKKEGQFAQLLKHKLEAMGLEVYVDNAGKEAGSDTGNVIGRLKGNKPGLPAVIFAAHMDTVSPGEGIRPVIKEGIIYSRGDTVLGSDDKAGIAAILEALRHLKEEGISHGDIEVVFTIAEEGGLFGSKYLDYSLLKGKIAFVLDSGGAPGTIINRAPAQDKLSFVIHGKAAHAGVSPQEGISAIQAAARAIDRMKLLRIDEETTANIGVIKGGSVTNIVCDRVEIEAEARSLSVEKLEKQSRHMVECMEEACREFGARLESNVERAYNPFFVEEQDPLVLAARKAAEKLGLESRVISTGGGSDTNNFNARGIKAVNLGVGMSKVHTLDEFIPIKDLVDSARYVVSIIEELGK</sequence>
<dbReference type="InterPro" id="IPR036264">
    <property type="entry name" value="Bact_exopeptidase_dim_dom"/>
</dbReference>
<feature type="domain" description="Peptidase M20 dimerisation" evidence="8">
    <location>
        <begin position="185"/>
        <end position="274"/>
    </location>
</feature>
<dbReference type="Gene3D" id="3.30.70.360">
    <property type="match status" value="1"/>
</dbReference>
<feature type="binding site" evidence="7">
    <location>
        <position position="141"/>
    </location>
    <ligand>
        <name>Zn(2+)</name>
        <dbReference type="ChEBI" id="CHEBI:29105"/>
        <label>2</label>
    </ligand>
</feature>
<dbReference type="RefSeq" id="WP_034420712.1">
    <property type="nucleotide sequence ID" value="NZ_CP045798.1"/>
</dbReference>
<dbReference type="SUPFAM" id="SSF53187">
    <property type="entry name" value="Zn-dependent exopeptidases"/>
    <property type="match status" value="1"/>
</dbReference>
<dbReference type="InterPro" id="IPR002933">
    <property type="entry name" value="Peptidase_M20"/>
</dbReference>
<dbReference type="AlphaFoldDB" id="A0A7G6E7N1"/>
<name>A0A7G6E7N1_THEFR</name>
<dbReference type="InterPro" id="IPR011650">
    <property type="entry name" value="Peptidase_M20_dimer"/>
</dbReference>
<dbReference type="EMBL" id="CP045798">
    <property type="protein sequence ID" value="QNB48085.1"/>
    <property type="molecule type" value="Genomic_DNA"/>
</dbReference>
<dbReference type="InterPro" id="IPR010162">
    <property type="entry name" value="PepT-like"/>
</dbReference>
<comment type="cofactor">
    <cofactor evidence="1">
        <name>Zn(2+)</name>
        <dbReference type="ChEBI" id="CHEBI:29105"/>
    </cofactor>
</comment>
<dbReference type="GO" id="GO:0046872">
    <property type="term" value="F:metal ion binding"/>
    <property type="evidence" value="ECO:0007669"/>
    <property type="project" value="UniProtKB-UniRule"/>
</dbReference>
<evidence type="ECO:0000256" key="2">
    <source>
        <dbReference type="ARBA" id="ARBA00022723"/>
    </source>
</evidence>
<gene>
    <name evidence="9" type="ORF">BR63_18525</name>
</gene>
<keyword evidence="3 9" id="KW-0378">Hydrolase</keyword>
<evidence type="ECO:0000259" key="8">
    <source>
        <dbReference type="Pfam" id="PF07687"/>
    </source>
</evidence>
<evidence type="ECO:0000256" key="5">
    <source>
        <dbReference type="PIRNR" id="PIRNR001123"/>
    </source>
</evidence>
<comment type="cofactor">
    <cofactor evidence="7">
        <name>a divalent metal cation</name>
        <dbReference type="ChEBI" id="CHEBI:60240"/>
    </cofactor>
    <text evidence="7">Binds 2 divalent metal cations per subunit.</text>
</comment>
<dbReference type="OrthoDB" id="9773892at2"/>
<accession>A0A7G6E7N1</accession>
<keyword evidence="4" id="KW-0862">Zinc</keyword>
<dbReference type="Pfam" id="PF01546">
    <property type="entry name" value="Peptidase_M20"/>
    <property type="match status" value="1"/>
</dbReference>
<evidence type="ECO:0000313" key="10">
    <source>
        <dbReference type="Proteomes" id="UP000515847"/>
    </source>
</evidence>